<keyword evidence="2" id="KW-1185">Reference proteome</keyword>
<accession>A0A183DFU3</accession>
<evidence type="ECO:0000313" key="2">
    <source>
        <dbReference type="Proteomes" id="UP000271098"/>
    </source>
</evidence>
<proteinExistence type="predicted"/>
<reference evidence="1 2" key="2">
    <citation type="submission" date="2018-11" db="EMBL/GenBank/DDBJ databases">
        <authorList>
            <consortium name="Pathogen Informatics"/>
        </authorList>
    </citation>
    <scope>NUCLEOTIDE SEQUENCE [LARGE SCALE GENOMIC DNA]</scope>
</reference>
<dbReference type="WBParaSite" id="GPUH_0000759301-mRNA-1">
    <property type="protein sequence ID" value="GPUH_0000759301-mRNA-1"/>
    <property type="gene ID" value="GPUH_0000759301"/>
</dbReference>
<protein>
    <submittedName>
        <fullName evidence="1 3">Uncharacterized protein</fullName>
    </submittedName>
</protein>
<name>A0A183DFU3_9BILA</name>
<evidence type="ECO:0000313" key="3">
    <source>
        <dbReference type="WBParaSite" id="GPUH_0000759301-mRNA-1"/>
    </source>
</evidence>
<gene>
    <name evidence="1" type="ORF">GPUH_LOCUS7585</name>
</gene>
<dbReference type="EMBL" id="UYRT01019951">
    <property type="protein sequence ID" value="VDK58881.1"/>
    <property type="molecule type" value="Genomic_DNA"/>
</dbReference>
<reference evidence="3" key="1">
    <citation type="submission" date="2016-06" db="UniProtKB">
        <authorList>
            <consortium name="WormBaseParasite"/>
        </authorList>
    </citation>
    <scope>IDENTIFICATION</scope>
</reference>
<sequence>MEVAGLGDDIMVLGPNFMSQCSTRDCFSFCGIPITAWLFRFAPAGVYAHSLLECEDVEALFNKPSTHWDSKTSSSQSNISLSSNIQRPFSYTDMVASPCEGAAGDHADDSPPNARANDNVYKRPGTLDLPGFAEPGSANEKQEIQGPELTNFNADEFIADLPFKLDLLSNWIFSFVFYDISYPNIKNACDYSVGCLLT</sequence>
<dbReference type="Proteomes" id="UP000271098">
    <property type="component" value="Unassembled WGS sequence"/>
</dbReference>
<organism evidence="3">
    <name type="scientific">Gongylonema pulchrum</name>
    <dbReference type="NCBI Taxonomy" id="637853"/>
    <lineage>
        <taxon>Eukaryota</taxon>
        <taxon>Metazoa</taxon>
        <taxon>Ecdysozoa</taxon>
        <taxon>Nematoda</taxon>
        <taxon>Chromadorea</taxon>
        <taxon>Rhabditida</taxon>
        <taxon>Spirurina</taxon>
        <taxon>Spiruromorpha</taxon>
        <taxon>Spiruroidea</taxon>
        <taxon>Gongylonematidae</taxon>
        <taxon>Gongylonema</taxon>
    </lineage>
</organism>
<dbReference type="AlphaFoldDB" id="A0A183DFU3"/>
<evidence type="ECO:0000313" key="1">
    <source>
        <dbReference type="EMBL" id="VDK58881.1"/>
    </source>
</evidence>